<dbReference type="Pfam" id="PF02811">
    <property type="entry name" value="PHP"/>
    <property type="match status" value="1"/>
</dbReference>
<dbReference type="GO" id="GO:0006281">
    <property type="term" value="P:DNA repair"/>
    <property type="evidence" value="ECO:0007669"/>
    <property type="project" value="UniProtKB-UniRule"/>
</dbReference>
<dbReference type="Gene3D" id="1.10.150.870">
    <property type="match status" value="1"/>
</dbReference>
<dbReference type="Proteomes" id="UP000315889">
    <property type="component" value="Unassembled WGS sequence"/>
</dbReference>
<dbReference type="Pfam" id="PF14579">
    <property type="entry name" value="HHH_6"/>
    <property type="match status" value="1"/>
</dbReference>
<dbReference type="CDD" id="cd07434">
    <property type="entry name" value="PHP_PolIIIA_DnaE2"/>
    <property type="match status" value="1"/>
</dbReference>
<dbReference type="PANTHER" id="PTHR32294:SF4">
    <property type="entry name" value="ERROR-PRONE DNA POLYMERASE"/>
    <property type="match status" value="1"/>
</dbReference>
<evidence type="ECO:0000256" key="11">
    <source>
        <dbReference type="ARBA" id="ARBA00023204"/>
    </source>
</evidence>
<dbReference type="GO" id="GO:0006260">
    <property type="term" value="P:DNA replication"/>
    <property type="evidence" value="ECO:0007669"/>
    <property type="project" value="UniProtKB-KW"/>
</dbReference>
<reference evidence="15 16" key="1">
    <citation type="submission" date="2019-02" db="EMBL/GenBank/DDBJ databases">
        <title>Prokaryotic population dynamics and viral predation in marine succession experiment using metagenomics: the confinement effect.</title>
        <authorList>
            <person name="Haro-Moreno J.M."/>
            <person name="Rodriguez-Valera F."/>
            <person name="Lopez-Perez M."/>
        </authorList>
    </citation>
    <scope>NUCLEOTIDE SEQUENCE [LARGE SCALE GENOMIC DNA]</scope>
    <source>
        <strain evidence="15">MED-G170</strain>
    </source>
</reference>
<dbReference type="InterPro" id="IPR023073">
    <property type="entry name" value="DnaE2"/>
</dbReference>
<gene>
    <name evidence="13" type="primary">dnaE2</name>
    <name evidence="15" type="ORF">EVB03_04000</name>
</gene>
<evidence type="ECO:0000256" key="1">
    <source>
        <dbReference type="ARBA" id="ARBA00004496"/>
    </source>
</evidence>
<proteinExistence type="inferred from homology"/>
<accession>A0A520MH50</accession>
<dbReference type="NCBIfam" id="NF004225">
    <property type="entry name" value="PRK05672.1"/>
    <property type="match status" value="1"/>
</dbReference>
<dbReference type="GO" id="GO:0003676">
    <property type="term" value="F:nucleic acid binding"/>
    <property type="evidence" value="ECO:0007669"/>
    <property type="project" value="InterPro"/>
</dbReference>
<dbReference type="Pfam" id="PF07733">
    <property type="entry name" value="DNA_pol3_alpha"/>
    <property type="match status" value="1"/>
</dbReference>
<dbReference type="Pfam" id="PF17657">
    <property type="entry name" value="DNA_pol3_finger"/>
    <property type="match status" value="1"/>
</dbReference>
<dbReference type="InterPro" id="IPR004013">
    <property type="entry name" value="PHP_dom"/>
</dbReference>
<dbReference type="EC" id="2.7.7.7" evidence="3 13"/>
<dbReference type="InterPro" id="IPR029460">
    <property type="entry name" value="DNAPol_HHH"/>
</dbReference>
<dbReference type="Pfam" id="PF01336">
    <property type="entry name" value="tRNA_anti-codon"/>
    <property type="match status" value="1"/>
</dbReference>
<evidence type="ECO:0000256" key="3">
    <source>
        <dbReference type="ARBA" id="ARBA00012417"/>
    </source>
</evidence>
<keyword evidence="6 13" id="KW-0808">Transferase</keyword>
<sequence>MQYAELHCVSNFTFLRGASHPQELVNTASSLDYQALAITDECSLAGVVKAHVAALDCGLPLIIGSEFQIDGHKIIALVTNRQSYSELSGLITLARRRSKKGEYRLEWQDLECNLNNALVIWIPCGNSETDNAIGQQLSTWFSGRLWLGIEHLLDGNESTQYYYFRNLAAMWEIPMVACGDVHMHVKERQNLQDTLTAIHHNCSVMELGKRRFANAERRLRSLSYLKKLYPPALLAETIVIAKRCQFSLEELRYEYPSEVVPDHLTPAEQLRYLVDEGVKLRWPDQPSAVVIAQINYELKVIAELGYESYFLTVHDIVAFARSRNILCQGRGSAANSVVCYCLFITEVSPDQISLLFERFISKERNEPPDIDVDFEHERREEVIQYIYKRYSRERAAIAATVITYKPRSAVRDVGKALGLDPLFIEQLSQSLSWWDRRADLEKQFNEQNSQSGSSSTDKRLIDHFYQLLQEIMGFPRHLSQHVGGFIITRSPTSTLVPIENASMPERTVIQWDKTDIEALGLLKIDILALGMLTAIHRCFNLIQNQQGVQLSMQSIPKNDTATYDMLCKADSVGVFQIESRAQMAMLPRLKPRCFYDLVIEIAIVRPGPIQGGMVHPYLKRRQGLEVANYPSPEIKAVLERTLGIPVFQEQVIRLAMVAAGFSGGEADQLRRAMASWSSKGGGNNQLSKFEQKLTDGMLKQGYSLDFAQRLFRQIQGFGVYGFPESHSASFALLAYVSAWLKCHYPAAFCCAIMNSQPMGFYSPSQLIQDAQRHNIKIRPIDVNHSFWDHSLESDDEIRNSNKPMIRLGFRIIKGFSKRSALRIIKTKKPFTTLNDLAIRTGLSKADLSLLSRAGALQSITDHRRQAHWQTLAFNNETPLLNNIGTESNITLEAPTESDDVYADYNNNGLSLGRHPMSILREQFPFFQRCKRHLDLAEMGHQRFVRMAGIVTGKQRPGTASGVVFLTLEDETGNSNIVIWKSVQERCRQALLKAQLLMVKGVIETDGAVVHVIAQELTDCSELLYQTNIRSRNFR</sequence>
<keyword evidence="10 13" id="KW-0239">DNA-directed DNA polymerase</keyword>
<dbReference type="SMART" id="SM00481">
    <property type="entry name" value="POLIIIAc"/>
    <property type="match status" value="1"/>
</dbReference>
<dbReference type="InterPro" id="IPR004365">
    <property type="entry name" value="NA-bd_OB_tRNA"/>
</dbReference>
<evidence type="ECO:0000256" key="10">
    <source>
        <dbReference type="ARBA" id="ARBA00022932"/>
    </source>
</evidence>
<dbReference type="SUPFAM" id="SSF89550">
    <property type="entry name" value="PHP domain-like"/>
    <property type="match status" value="1"/>
</dbReference>
<dbReference type="InterPro" id="IPR004805">
    <property type="entry name" value="DnaE2/DnaE/PolC"/>
</dbReference>
<dbReference type="GO" id="GO:0008408">
    <property type="term" value="F:3'-5' exonuclease activity"/>
    <property type="evidence" value="ECO:0007669"/>
    <property type="project" value="InterPro"/>
</dbReference>
<evidence type="ECO:0000256" key="8">
    <source>
        <dbReference type="ARBA" id="ARBA00022705"/>
    </source>
</evidence>
<evidence type="ECO:0000313" key="16">
    <source>
        <dbReference type="Proteomes" id="UP000315889"/>
    </source>
</evidence>
<evidence type="ECO:0000313" key="15">
    <source>
        <dbReference type="EMBL" id="RZO20552.1"/>
    </source>
</evidence>
<dbReference type="Gene3D" id="3.20.20.140">
    <property type="entry name" value="Metal-dependent hydrolases"/>
    <property type="match status" value="1"/>
</dbReference>
<dbReference type="InterPro" id="IPR016195">
    <property type="entry name" value="Pol/histidinol_Pase-like"/>
</dbReference>
<evidence type="ECO:0000256" key="6">
    <source>
        <dbReference type="ARBA" id="ARBA00022679"/>
    </source>
</evidence>
<evidence type="ECO:0000256" key="12">
    <source>
        <dbReference type="ARBA" id="ARBA00049244"/>
    </source>
</evidence>
<protein>
    <recommendedName>
        <fullName evidence="4 13">Error-prone DNA polymerase</fullName>
        <ecNumber evidence="3 13">2.7.7.7</ecNumber>
    </recommendedName>
</protein>
<dbReference type="HAMAP" id="MF_01902">
    <property type="entry name" value="DNApol_error_prone"/>
    <property type="match status" value="1"/>
</dbReference>
<evidence type="ECO:0000256" key="5">
    <source>
        <dbReference type="ARBA" id="ARBA00022490"/>
    </source>
</evidence>
<dbReference type="InterPro" id="IPR011708">
    <property type="entry name" value="DNA_pol3_alpha_NTPase_dom"/>
</dbReference>
<name>A0A520MH50_9GAMM</name>
<keyword evidence="9 13" id="KW-0227">DNA damage</keyword>
<dbReference type="NCBIfam" id="TIGR00594">
    <property type="entry name" value="polc"/>
    <property type="match status" value="1"/>
</dbReference>
<organism evidence="15 16">
    <name type="scientific">SAR92 clade bacterium</name>
    <dbReference type="NCBI Taxonomy" id="2315479"/>
    <lineage>
        <taxon>Bacteria</taxon>
        <taxon>Pseudomonadati</taxon>
        <taxon>Pseudomonadota</taxon>
        <taxon>Gammaproteobacteria</taxon>
        <taxon>Cellvibrionales</taxon>
        <taxon>Porticoccaceae</taxon>
        <taxon>SAR92 clade</taxon>
    </lineage>
</organism>
<evidence type="ECO:0000256" key="13">
    <source>
        <dbReference type="HAMAP-Rule" id="MF_01902"/>
    </source>
</evidence>
<dbReference type="PANTHER" id="PTHR32294">
    <property type="entry name" value="DNA POLYMERASE III SUBUNIT ALPHA"/>
    <property type="match status" value="1"/>
</dbReference>
<feature type="domain" description="Polymerase/histidinol phosphatase N-terminal" evidence="14">
    <location>
        <begin position="4"/>
        <end position="71"/>
    </location>
</feature>
<evidence type="ECO:0000256" key="7">
    <source>
        <dbReference type="ARBA" id="ARBA00022695"/>
    </source>
</evidence>
<evidence type="ECO:0000259" key="14">
    <source>
        <dbReference type="SMART" id="SM00481"/>
    </source>
</evidence>
<comment type="function">
    <text evidence="13">DNA polymerase involved in damage-induced mutagenesis and translesion synthesis (TLS). It is not the major replicative DNA polymerase.</text>
</comment>
<dbReference type="EMBL" id="SHBP01000004">
    <property type="protein sequence ID" value="RZO20552.1"/>
    <property type="molecule type" value="Genomic_DNA"/>
</dbReference>
<dbReference type="InterPro" id="IPR003141">
    <property type="entry name" value="Pol/His_phosphatase_N"/>
</dbReference>
<comment type="caution">
    <text evidence="15">The sequence shown here is derived from an EMBL/GenBank/DDBJ whole genome shotgun (WGS) entry which is preliminary data.</text>
</comment>
<keyword evidence="8 13" id="KW-0235">DNA replication</keyword>
<dbReference type="CDD" id="cd04485">
    <property type="entry name" value="DnaE_OBF"/>
    <property type="match status" value="1"/>
</dbReference>
<evidence type="ECO:0000256" key="4">
    <source>
        <dbReference type="ARBA" id="ARBA00017273"/>
    </source>
</evidence>
<comment type="catalytic activity">
    <reaction evidence="12 13">
        <text>DNA(n) + a 2'-deoxyribonucleoside 5'-triphosphate = DNA(n+1) + diphosphate</text>
        <dbReference type="Rhea" id="RHEA:22508"/>
        <dbReference type="Rhea" id="RHEA-COMP:17339"/>
        <dbReference type="Rhea" id="RHEA-COMP:17340"/>
        <dbReference type="ChEBI" id="CHEBI:33019"/>
        <dbReference type="ChEBI" id="CHEBI:61560"/>
        <dbReference type="ChEBI" id="CHEBI:173112"/>
        <dbReference type="EC" id="2.7.7.7"/>
    </reaction>
</comment>
<dbReference type="AlphaFoldDB" id="A0A520MH50"/>
<dbReference type="GO" id="GO:0005737">
    <property type="term" value="C:cytoplasm"/>
    <property type="evidence" value="ECO:0007669"/>
    <property type="project" value="UniProtKB-SubCell"/>
</dbReference>
<comment type="subcellular location">
    <subcellularLocation>
        <location evidence="1 13">Cytoplasm</location>
    </subcellularLocation>
</comment>
<dbReference type="GO" id="GO:0003887">
    <property type="term" value="F:DNA-directed DNA polymerase activity"/>
    <property type="evidence" value="ECO:0007669"/>
    <property type="project" value="UniProtKB-UniRule"/>
</dbReference>
<evidence type="ECO:0000256" key="2">
    <source>
        <dbReference type="ARBA" id="ARBA00007391"/>
    </source>
</evidence>
<evidence type="ECO:0000256" key="9">
    <source>
        <dbReference type="ARBA" id="ARBA00022763"/>
    </source>
</evidence>
<comment type="similarity">
    <text evidence="2 13">Belongs to the DNA polymerase type-C family. DnaE2 subfamily.</text>
</comment>
<keyword evidence="5 13" id="KW-0963">Cytoplasm</keyword>
<keyword evidence="11 13" id="KW-0234">DNA repair</keyword>
<dbReference type="InterPro" id="IPR040982">
    <property type="entry name" value="DNA_pol3_finger"/>
</dbReference>
<keyword evidence="7 13" id="KW-0548">Nucleotidyltransferase</keyword>